<evidence type="ECO:0000256" key="16">
    <source>
        <dbReference type="ARBA" id="ARBA00037649"/>
    </source>
</evidence>
<reference evidence="22" key="3">
    <citation type="submission" date="2015-02" db="UniProtKB">
        <authorList>
            <consortium name="EnsemblProtists"/>
        </authorList>
    </citation>
    <scope>IDENTIFICATION</scope>
    <source>
        <strain evidence="22">DAOM BR144</strain>
    </source>
</reference>
<dbReference type="InterPro" id="IPR050732">
    <property type="entry name" value="Beta-glucan_modifiers"/>
</dbReference>
<dbReference type="Gene3D" id="3.20.20.80">
    <property type="entry name" value="Glycosidases"/>
    <property type="match status" value="1"/>
</dbReference>
<evidence type="ECO:0000256" key="18">
    <source>
        <dbReference type="ARBA" id="ARBA00043078"/>
    </source>
</evidence>
<keyword evidence="10" id="KW-0378">Hydrolase</keyword>
<keyword evidence="15" id="KW-0624">Polysaccharide degradation</keyword>
<proteinExistence type="inferred from homology"/>
<dbReference type="InParanoid" id="K3WMY5"/>
<protein>
    <recommendedName>
        <fullName evidence="5">glucan endo-1,3-beta-D-glucosidase</fullName>
        <ecNumber evidence="5">3.2.1.39</ecNumber>
    </recommendedName>
    <alternativeName>
        <fullName evidence="18">Endo-1,3-beta-glucanase btgC</fullName>
    </alternativeName>
    <alternativeName>
        <fullName evidence="17">Laminarinase btgC</fullName>
    </alternativeName>
</protein>
<dbReference type="AlphaFoldDB" id="K3WMY5"/>
<evidence type="ECO:0000256" key="8">
    <source>
        <dbReference type="ARBA" id="ARBA00022525"/>
    </source>
</evidence>
<evidence type="ECO:0000256" key="14">
    <source>
        <dbReference type="ARBA" id="ARBA00023316"/>
    </source>
</evidence>
<dbReference type="PANTHER" id="PTHR16631:SF17">
    <property type="entry name" value="GLUCAN ENDO-1,3-BETA-GLUCOSIDASE BTGC"/>
    <property type="match status" value="1"/>
</dbReference>
<comment type="similarity">
    <text evidence="4 19">Belongs to the glycosyl hydrolase 17 family.</text>
</comment>
<sequence>MVRVSSSLCMTAALAGVFAAASTQQASAANFKCYGINYNIRAGPDWAPDATKCKNADQIAKELTKLKTITDTIRLYSLTDCNQGTTVVPAAIKAGLKVSLGLWVGPEASTFAAEKAKFQEILAQDGLINSKDIVGIHVGSEAVYRGDVNTTVAISNFNEIKKLCTEKGLDIPVTIADIGDIYMQYPELIEAVDVVSANAFPFWEKIDADKAVDYFYQRYQPLEAAAKAKGKEVLIGETGWASAGVHSGASVATPENAALYFHGFYNLAKEHNLKYYYFAGFDEEWKIATSQANATVEAYFGIFKADGDMKSEYASLTFDGSSSLDSDVEVAASSSSSSAAGAGSITESATANSSGETTSADGADDNSSIATTDGTDSTTTDATANGTDVDTNDDSTTTADAAAAYPTGGDSTETDASTTSNEDASQTSPSSGSTGKKRKDCEA</sequence>
<dbReference type="OMA" id="IHAWFAN"/>
<evidence type="ECO:0000256" key="11">
    <source>
        <dbReference type="ARBA" id="ARBA00023136"/>
    </source>
</evidence>
<dbReference type="GO" id="GO:0000272">
    <property type="term" value="P:polysaccharide catabolic process"/>
    <property type="evidence" value="ECO:0007669"/>
    <property type="project" value="UniProtKB-KW"/>
</dbReference>
<dbReference type="SUPFAM" id="SSF51445">
    <property type="entry name" value="(Trans)glycosidases"/>
    <property type="match status" value="1"/>
</dbReference>
<evidence type="ECO:0000256" key="7">
    <source>
        <dbReference type="ARBA" id="ARBA00022512"/>
    </source>
</evidence>
<feature type="chain" id="PRO_5003868078" description="glucan endo-1,3-beta-D-glucosidase" evidence="21">
    <location>
        <begin position="29"/>
        <end position="443"/>
    </location>
</feature>
<keyword evidence="7" id="KW-0134">Cell wall</keyword>
<dbReference type="EnsemblProtists" id="PYU1_T006327">
    <property type="protein sequence ID" value="PYU1_T006327"/>
    <property type="gene ID" value="PYU1_G006315"/>
</dbReference>
<dbReference type="EMBL" id="GL376604">
    <property type="status" value="NOT_ANNOTATED_CDS"/>
    <property type="molecule type" value="Genomic_DNA"/>
</dbReference>
<keyword evidence="12" id="KW-0325">Glycoprotein</keyword>
<dbReference type="PANTHER" id="PTHR16631">
    <property type="entry name" value="GLUCAN 1,3-BETA-GLUCOSIDASE"/>
    <property type="match status" value="1"/>
</dbReference>
<evidence type="ECO:0000256" key="10">
    <source>
        <dbReference type="ARBA" id="ARBA00022801"/>
    </source>
</evidence>
<keyword evidence="13" id="KW-0119">Carbohydrate metabolism</keyword>
<evidence type="ECO:0000256" key="20">
    <source>
        <dbReference type="SAM" id="MobiDB-lite"/>
    </source>
</evidence>
<name>K3WMY5_GLOUD</name>
<dbReference type="Proteomes" id="UP000019132">
    <property type="component" value="Unassembled WGS sequence"/>
</dbReference>
<evidence type="ECO:0000256" key="3">
    <source>
        <dbReference type="ARBA" id="ARBA00004236"/>
    </source>
</evidence>
<evidence type="ECO:0000256" key="6">
    <source>
        <dbReference type="ARBA" id="ARBA00022475"/>
    </source>
</evidence>
<evidence type="ECO:0000313" key="22">
    <source>
        <dbReference type="EnsemblProtists" id="PYU1_T006327"/>
    </source>
</evidence>
<evidence type="ECO:0000256" key="13">
    <source>
        <dbReference type="ARBA" id="ARBA00023277"/>
    </source>
</evidence>
<feature type="signal peptide" evidence="21">
    <location>
        <begin position="1"/>
        <end position="28"/>
    </location>
</feature>
<feature type="compositionally biased region" description="Polar residues" evidence="20">
    <location>
        <begin position="352"/>
        <end position="370"/>
    </location>
</feature>
<feature type="compositionally biased region" description="Polar residues" evidence="20">
    <location>
        <begin position="409"/>
        <end position="434"/>
    </location>
</feature>
<evidence type="ECO:0000256" key="9">
    <source>
        <dbReference type="ARBA" id="ARBA00022729"/>
    </source>
</evidence>
<evidence type="ECO:0000256" key="5">
    <source>
        <dbReference type="ARBA" id="ARBA00012780"/>
    </source>
</evidence>
<evidence type="ECO:0000256" key="12">
    <source>
        <dbReference type="ARBA" id="ARBA00023180"/>
    </source>
</evidence>
<evidence type="ECO:0000313" key="23">
    <source>
        <dbReference type="Proteomes" id="UP000019132"/>
    </source>
</evidence>
<dbReference type="GO" id="GO:0071555">
    <property type="term" value="P:cell wall organization"/>
    <property type="evidence" value="ECO:0007669"/>
    <property type="project" value="UniProtKB-KW"/>
</dbReference>
<feature type="region of interest" description="Disordered" evidence="20">
    <location>
        <begin position="335"/>
        <end position="443"/>
    </location>
</feature>
<keyword evidence="11" id="KW-0472">Membrane</keyword>
<dbReference type="EC" id="3.2.1.39" evidence="5"/>
<dbReference type="Pfam" id="PF00332">
    <property type="entry name" value="Glyco_hydro_17"/>
    <property type="match status" value="1"/>
</dbReference>
<reference evidence="23" key="2">
    <citation type="submission" date="2010-04" db="EMBL/GenBank/DDBJ databases">
        <authorList>
            <person name="Buell R."/>
            <person name="Hamilton J."/>
            <person name="Hostetler J."/>
        </authorList>
    </citation>
    <scope>NUCLEOTIDE SEQUENCE [LARGE SCALE GENOMIC DNA]</scope>
    <source>
        <strain evidence="23">DAOM:BR144</strain>
    </source>
</reference>
<dbReference type="GO" id="GO:0005886">
    <property type="term" value="C:plasma membrane"/>
    <property type="evidence" value="ECO:0007669"/>
    <property type="project" value="UniProtKB-SubCell"/>
</dbReference>
<dbReference type="InterPro" id="IPR017853">
    <property type="entry name" value="GH"/>
</dbReference>
<dbReference type="VEuPathDB" id="FungiDB:PYU1_G006315"/>
<evidence type="ECO:0000256" key="17">
    <source>
        <dbReference type="ARBA" id="ARBA00042373"/>
    </source>
</evidence>
<evidence type="ECO:0000256" key="1">
    <source>
        <dbReference type="ARBA" id="ARBA00000382"/>
    </source>
</evidence>
<comment type="catalytic activity">
    <reaction evidence="1">
        <text>Hydrolysis of (1-&gt;3)-beta-D-glucosidic linkages in (1-&gt;3)-beta-D-glucans.</text>
        <dbReference type="EC" id="3.2.1.39"/>
    </reaction>
</comment>
<evidence type="ECO:0000256" key="19">
    <source>
        <dbReference type="RuleBase" id="RU004335"/>
    </source>
</evidence>
<evidence type="ECO:0000256" key="2">
    <source>
        <dbReference type="ARBA" id="ARBA00004191"/>
    </source>
</evidence>
<dbReference type="STRING" id="431595.K3WMY5"/>
<keyword evidence="14" id="KW-0961">Cell wall biogenesis/degradation</keyword>
<accession>K3WMY5</accession>
<keyword evidence="6" id="KW-1003">Cell membrane</keyword>
<evidence type="ECO:0000256" key="4">
    <source>
        <dbReference type="ARBA" id="ARBA00008773"/>
    </source>
</evidence>
<reference evidence="23" key="1">
    <citation type="journal article" date="2010" name="Genome Biol.">
        <title>Genome sequence of the necrotrophic plant pathogen Pythium ultimum reveals original pathogenicity mechanisms and effector repertoire.</title>
        <authorList>
            <person name="Levesque C.A."/>
            <person name="Brouwer H."/>
            <person name="Cano L."/>
            <person name="Hamilton J.P."/>
            <person name="Holt C."/>
            <person name="Huitema E."/>
            <person name="Raffaele S."/>
            <person name="Robideau G.P."/>
            <person name="Thines M."/>
            <person name="Win J."/>
            <person name="Zerillo M.M."/>
            <person name="Beakes G.W."/>
            <person name="Boore J.L."/>
            <person name="Busam D."/>
            <person name="Dumas B."/>
            <person name="Ferriera S."/>
            <person name="Fuerstenberg S.I."/>
            <person name="Gachon C.M."/>
            <person name="Gaulin E."/>
            <person name="Govers F."/>
            <person name="Grenville-Briggs L."/>
            <person name="Horner N."/>
            <person name="Hostetler J."/>
            <person name="Jiang R.H."/>
            <person name="Johnson J."/>
            <person name="Krajaejun T."/>
            <person name="Lin H."/>
            <person name="Meijer H.J."/>
            <person name="Moore B."/>
            <person name="Morris P."/>
            <person name="Phuntmart V."/>
            <person name="Puiu D."/>
            <person name="Shetty J."/>
            <person name="Stajich J.E."/>
            <person name="Tripathy S."/>
            <person name="Wawra S."/>
            <person name="van West P."/>
            <person name="Whitty B.R."/>
            <person name="Coutinho P.M."/>
            <person name="Henrissat B."/>
            <person name="Martin F."/>
            <person name="Thomas P.D."/>
            <person name="Tyler B.M."/>
            <person name="De Vries R.P."/>
            <person name="Kamoun S."/>
            <person name="Yandell M."/>
            <person name="Tisserat N."/>
            <person name="Buell C.R."/>
        </authorList>
    </citation>
    <scope>NUCLEOTIDE SEQUENCE</scope>
    <source>
        <strain evidence="23">DAOM:BR144</strain>
    </source>
</reference>
<dbReference type="eggNOG" id="ENOG502QTKT">
    <property type="taxonomic scope" value="Eukaryota"/>
</dbReference>
<keyword evidence="8" id="KW-0964">Secreted</keyword>
<keyword evidence="23" id="KW-1185">Reference proteome</keyword>
<keyword evidence="9 21" id="KW-0732">Signal</keyword>
<comment type="function">
    <text evidence="16">Glucanases play a role in cell expansion during growth, in cell-cell fusion during mating, and in spore release during sporulation. This enzyme may be involved in beta-glucan degradation. Active on laminarin and lichenan.</text>
</comment>
<dbReference type="HOGENOM" id="CLU_035199_0_0_1"/>
<dbReference type="GO" id="GO:0042973">
    <property type="term" value="F:glucan endo-1,3-beta-D-glucosidase activity"/>
    <property type="evidence" value="ECO:0007669"/>
    <property type="project" value="UniProtKB-EC"/>
</dbReference>
<evidence type="ECO:0000256" key="15">
    <source>
        <dbReference type="ARBA" id="ARBA00023326"/>
    </source>
</evidence>
<feature type="compositionally biased region" description="Low complexity" evidence="20">
    <location>
        <begin position="335"/>
        <end position="351"/>
    </location>
</feature>
<organism evidence="22 23">
    <name type="scientific">Globisporangium ultimum (strain ATCC 200006 / CBS 805.95 / DAOM BR144)</name>
    <name type="common">Pythium ultimum</name>
    <dbReference type="NCBI Taxonomy" id="431595"/>
    <lineage>
        <taxon>Eukaryota</taxon>
        <taxon>Sar</taxon>
        <taxon>Stramenopiles</taxon>
        <taxon>Oomycota</taxon>
        <taxon>Peronosporomycetes</taxon>
        <taxon>Pythiales</taxon>
        <taxon>Pythiaceae</taxon>
        <taxon>Globisporangium</taxon>
    </lineage>
</organism>
<dbReference type="InterPro" id="IPR000490">
    <property type="entry name" value="Glyco_hydro_17"/>
</dbReference>
<evidence type="ECO:0000256" key="21">
    <source>
        <dbReference type="SAM" id="SignalP"/>
    </source>
</evidence>
<feature type="compositionally biased region" description="Low complexity" evidence="20">
    <location>
        <begin position="371"/>
        <end position="404"/>
    </location>
</feature>
<comment type="subcellular location">
    <subcellularLocation>
        <location evidence="3">Cell membrane</location>
    </subcellularLocation>
    <subcellularLocation>
        <location evidence="2">Secreted</location>
        <location evidence="2">Cell wall</location>
    </subcellularLocation>
</comment>